<evidence type="ECO:0000256" key="5">
    <source>
        <dbReference type="SAM" id="Phobius"/>
    </source>
</evidence>
<protein>
    <recommendedName>
        <fullName evidence="6">Neurotransmitter-gated ion-channel ligand-binding domain-containing protein</fullName>
    </recommendedName>
</protein>
<feature type="domain" description="Neurotransmitter-gated ion-channel ligand-binding" evidence="6">
    <location>
        <begin position="44"/>
        <end position="177"/>
    </location>
</feature>
<evidence type="ECO:0000313" key="7">
    <source>
        <dbReference type="EMBL" id="VDK75029.1"/>
    </source>
</evidence>
<dbReference type="InterPro" id="IPR006201">
    <property type="entry name" value="Neur_channel"/>
</dbReference>
<evidence type="ECO:0000256" key="1">
    <source>
        <dbReference type="ARBA" id="ARBA00004141"/>
    </source>
</evidence>
<name>A0A3P6SVH2_DIBLA</name>
<dbReference type="InterPro" id="IPR036734">
    <property type="entry name" value="Neur_chan_lig-bd_sf"/>
</dbReference>
<proteinExistence type="predicted"/>
<dbReference type="GO" id="GO:0004888">
    <property type="term" value="F:transmembrane signaling receptor activity"/>
    <property type="evidence" value="ECO:0007669"/>
    <property type="project" value="InterPro"/>
</dbReference>
<sequence length="251" mass="28730">MAANKKSHPRKQIAFQELGHSPPHRLVERQLDLFITSDQVDRADERESEIRVCDAQVDYQGTVQWQPRAIYKSACQVHIKYFPFDQQNCRMKFGPWTYDGSLINDDPININYCLVPCSARTNITFYNNFDAADLSDYEPSPEWELVSTKAVYTATRYPCCPHIYPDITFSVMIKRQPAFYNYVIILPCFLLSSLTLVLFCLPPETPAKMQLGKPSPAHPCSPCTLLDSSHCQGKKNCISSTKTFPIILRTY</sequence>
<reference evidence="7 8" key="1">
    <citation type="submission" date="2018-11" db="EMBL/GenBank/DDBJ databases">
        <authorList>
            <consortium name="Pathogen Informatics"/>
        </authorList>
    </citation>
    <scope>NUCLEOTIDE SEQUENCE [LARGE SCALE GENOMIC DNA]</scope>
</reference>
<keyword evidence="2 5" id="KW-0812">Transmembrane</keyword>
<dbReference type="PANTHER" id="PTHR18945">
    <property type="entry name" value="NEUROTRANSMITTER GATED ION CHANNEL"/>
    <property type="match status" value="1"/>
</dbReference>
<dbReference type="Proteomes" id="UP000281553">
    <property type="component" value="Unassembled WGS sequence"/>
</dbReference>
<gene>
    <name evidence="7" type="ORF">DILT_LOCUS2633</name>
</gene>
<dbReference type="EMBL" id="UYRU01042388">
    <property type="protein sequence ID" value="VDK75029.1"/>
    <property type="molecule type" value="Genomic_DNA"/>
</dbReference>
<dbReference type="Gene3D" id="2.70.170.10">
    <property type="entry name" value="Neurotransmitter-gated ion-channel ligand-binding domain"/>
    <property type="match status" value="1"/>
</dbReference>
<accession>A0A3P6SVH2</accession>
<evidence type="ECO:0000256" key="2">
    <source>
        <dbReference type="ARBA" id="ARBA00022692"/>
    </source>
</evidence>
<evidence type="ECO:0000256" key="3">
    <source>
        <dbReference type="ARBA" id="ARBA00022989"/>
    </source>
</evidence>
<keyword evidence="4 5" id="KW-0472">Membrane</keyword>
<evidence type="ECO:0000259" key="6">
    <source>
        <dbReference type="Pfam" id="PF02931"/>
    </source>
</evidence>
<evidence type="ECO:0000313" key="8">
    <source>
        <dbReference type="Proteomes" id="UP000281553"/>
    </source>
</evidence>
<dbReference type="Gene3D" id="1.20.58.390">
    <property type="entry name" value="Neurotransmitter-gated ion-channel transmembrane domain"/>
    <property type="match status" value="1"/>
</dbReference>
<feature type="transmembrane region" description="Helical" evidence="5">
    <location>
        <begin position="179"/>
        <end position="201"/>
    </location>
</feature>
<dbReference type="GO" id="GO:0016020">
    <property type="term" value="C:membrane"/>
    <property type="evidence" value="ECO:0007669"/>
    <property type="project" value="UniProtKB-SubCell"/>
</dbReference>
<dbReference type="Pfam" id="PF02931">
    <property type="entry name" value="Neur_chan_LBD"/>
    <property type="match status" value="1"/>
</dbReference>
<dbReference type="InterPro" id="IPR036719">
    <property type="entry name" value="Neuro-gated_channel_TM_sf"/>
</dbReference>
<dbReference type="SUPFAM" id="SSF63712">
    <property type="entry name" value="Nicotinic receptor ligand binding domain-like"/>
    <property type="match status" value="1"/>
</dbReference>
<dbReference type="OrthoDB" id="5975154at2759"/>
<dbReference type="FunFam" id="2.70.170.10:FF:000060">
    <property type="entry name" value="Nicotinic acetylcholine receptor subunit alpha4"/>
    <property type="match status" value="1"/>
</dbReference>
<keyword evidence="3 5" id="KW-1133">Transmembrane helix</keyword>
<dbReference type="PROSITE" id="PS00236">
    <property type="entry name" value="NEUROTR_ION_CHANNEL"/>
    <property type="match status" value="1"/>
</dbReference>
<keyword evidence="8" id="KW-1185">Reference proteome</keyword>
<dbReference type="InterPro" id="IPR006202">
    <property type="entry name" value="Neur_chan_lig-bd"/>
</dbReference>
<dbReference type="AlphaFoldDB" id="A0A3P6SVH2"/>
<dbReference type="GO" id="GO:0005230">
    <property type="term" value="F:extracellular ligand-gated monoatomic ion channel activity"/>
    <property type="evidence" value="ECO:0007669"/>
    <property type="project" value="InterPro"/>
</dbReference>
<dbReference type="SUPFAM" id="SSF90112">
    <property type="entry name" value="Neurotransmitter-gated ion-channel transmembrane pore"/>
    <property type="match status" value="1"/>
</dbReference>
<dbReference type="InterPro" id="IPR038050">
    <property type="entry name" value="Neuro_actylchol_rec"/>
</dbReference>
<evidence type="ECO:0000256" key="4">
    <source>
        <dbReference type="ARBA" id="ARBA00023136"/>
    </source>
</evidence>
<comment type="subcellular location">
    <subcellularLocation>
        <location evidence="1">Membrane</location>
        <topology evidence="1">Multi-pass membrane protein</topology>
    </subcellularLocation>
</comment>
<dbReference type="InterPro" id="IPR018000">
    <property type="entry name" value="Neurotransmitter_ion_chnl_CS"/>
</dbReference>
<organism evidence="7 8">
    <name type="scientific">Dibothriocephalus latus</name>
    <name type="common">Fish tapeworm</name>
    <name type="synonym">Diphyllobothrium latum</name>
    <dbReference type="NCBI Taxonomy" id="60516"/>
    <lineage>
        <taxon>Eukaryota</taxon>
        <taxon>Metazoa</taxon>
        <taxon>Spiralia</taxon>
        <taxon>Lophotrochozoa</taxon>
        <taxon>Platyhelminthes</taxon>
        <taxon>Cestoda</taxon>
        <taxon>Eucestoda</taxon>
        <taxon>Diphyllobothriidea</taxon>
        <taxon>Diphyllobothriidae</taxon>
        <taxon>Dibothriocephalus</taxon>
    </lineage>
</organism>